<dbReference type="InterPro" id="IPR050330">
    <property type="entry name" value="Bact_OuterMem_StrucFunc"/>
</dbReference>
<sequence>MTVLSRSHWSDSGSPALHSSGRIGRAFRGLSLSLAAALVGLGALLVPASEAAAQTSPTRAGGTTGNGDGMDLHLFRPSVDSKGFFGVNGADILGANDISLGLIIDYGHGLVPLAPNPNDTDALIKHAFQGTFQFNYGIANWLTVGLSAPVVLSGGDAIQGIGPTGRTYNDDDAEAQALGNLALHVKLRLLRPASDPIGLSIIAQAGYGVGGSADLSAEPGFWYWPQVVIERHFGSTSMFRIGANVGFRGHTGANAAFGLRPDGTPQLENGELEYGNLVTGGLGVSLRVLGPLDLVAESYGTYLVGGRSAAKQRLSAEALGGIKLFIERNSFLMLGAGLGYLPGFQSAGLRGTIGFVFEPSIGDRDGDGIKDDEDDCPDEPEDFDGFQDTKSDSPPGKYGCPDPDNDNDGIPDIDDRCPNNPEDRDGDEDEDGCPEGNDGDRDGDGILDSRDKCPDEPEDRDGFEDKDGCPDPDNDKDGIPDKVDQCPNDPEDKDGFEDEDGCPDPDNDNDGIPDVKDQCPNEPETFNGKDDEDGCPDRGGVIVEENNILILEKINFETGSAKILPESNGILDAVATTLKAHPEFTLVEVQGHADERGNDLTNLRLTEARSKSVVEALVQRGVNRNSLRSMGYGEYCPLEAAHNAEAWEKNRRVEFKVVKSDKGDTGVELGCQLARDKGVKPPAP</sequence>
<evidence type="ECO:0000313" key="8">
    <source>
        <dbReference type="EMBL" id="AKT43984.1"/>
    </source>
</evidence>
<keyword evidence="9" id="KW-1185">Reference proteome</keyword>
<dbReference type="AlphaFoldDB" id="A0A0K1ET56"/>
<dbReference type="Gene3D" id="3.30.1330.60">
    <property type="entry name" value="OmpA-like domain"/>
    <property type="match status" value="1"/>
</dbReference>
<dbReference type="InterPro" id="IPR028974">
    <property type="entry name" value="TSP_type-3_rpt"/>
</dbReference>
<dbReference type="Pfam" id="PF02412">
    <property type="entry name" value="TSP_3"/>
    <property type="match status" value="1"/>
</dbReference>
<dbReference type="PANTHER" id="PTHR30329:SF21">
    <property type="entry name" value="LIPOPROTEIN YIAD-RELATED"/>
    <property type="match status" value="1"/>
</dbReference>
<feature type="compositionally biased region" description="Acidic residues" evidence="6">
    <location>
        <begin position="489"/>
        <end position="511"/>
    </location>
</feature>
<keyword evidence="3 5" id="KW-0472">Membrane</keyword>
<dbReference type="STRING" id="52.CMC5_082220"/>
<dbReference type="Pfam" id="PF00691">
    <property type="entry name" value="OmpA"/>
    <property type="match status" value="1"/>
</dbReference>
<dbReference type="GO" id="GO:0005509">
    <property type="term" value="F:calcium ion binding"/>
    <property type="evidence" value="ECO:0007669"/>
    <property type="project" value="InterPro"/>
</dbReference>
<evidence type="ECO:0000256" key="1">
    <source>
        <dbReference type="ARBA" id="ARBA00004442"/>
    </source>
</evidence>
<feature type="compositionally biased region" description="Basic and acidic residues" evidence="6">
    <location>
        <begin position="438"/>
        <end position="455"/>
    </location>
</feature>
<dbReference type="KEGG" id="ccro:CMC5_082220"/>
<keyword evidence="2" id="KW-0732">Signal</keyword>
<accession>A0A0K1ET56</accession>
<gene>
    <name evidence="8" type="primary">ompA</name>
    <name evidence="8" type="ORF">CMC5_082220</name>
</gene>
<evidence type="ECO:0000259" key="7">
    <source>
        <dbReference type="PROSITE" id="PS51123"/>
    </source>
</evidence>
<feature type="compositionally biased region" description="Basic and acidic residues" evidence="6">
    <location>
        <begin position="463"/>
        <end position="484"/>
    </location>
</feature>
<dbReference type="EMBL" id="CP012159">
    <property type="protein sequence ID" value="AKT43984.1"/>
    <property type="molecule type" value="Genomic_DNA"/>
</dbReference>
<comment type="subcellular location">
    <subcellularLocation>
        <location evidence="1">Cell outer membrane</location>
    </subcellularLocation>
</comment>
<feature type="region of interest" description="Disordered" evidence="6">
    <location>
        <begin position="360"/>
        <end position="538"/>
    </location>
</feature>
<dbReference type="PRINTS" id="PR01021">
    <property type="entry name" value="OMPADOMAIN"/>
</dbReference>
<feature type="compositionally biased region" description="Acidic residues" evidence="6">
    <location>
        <begin position="370"/>
        <end position="385"/>
    </location>
</feature>
<feature type="compositionally biased region" description="Acidic residues" evidence="6">
    <location>
        <begin position="424"/>
        <end position="433"/>
    </location>
</feature>
<feature type="compositionally biased region" description="Acidic residues" evidence="6">
    <location>
        <begin position="403"/>
        <end position="412"/>
    </location>
</feature>
<reference evidence="8 9" key="1">
    <citation type="submission" date="2015-07" db="EMBL/GenBank/DDBJ databases">
        <title>Genome analysis of myxobacterium Chondromyces crocatus Cm c5 reveals a high potential for natural compound synthesis and the genetic basis for the loss of fruiting body formation.</title>
        <authorList>
            <person name="Zaburannyi N."/>
            <person name="Bunk B."/>
            <person name="Maier J."/>
            <person name="Overmann J."/>
            <person name="Mueller R."/>
        </authorList>
    </citation>
    <scope>NUCLEOTIDE SEQUENCE [LARGE SCALE GENOMIC DNA]</scope>
    <source>
        <strain evidence="8 9">Cm c5</strain>
    </source>
</reference>
<dbReference type="Gene3D" id="4.10.1080.10">
    <property type="entry name" value="TSP type-3 repeat"/>
    <property type="match status" value="1"/>
</dbReference>
<dbReference type="InterPro" id="IPR003367">
    <property type="entry name" value="Thrombospondin_3-like_rpt"/>
</dbReference>
<dbReference type="SUPFAM" id="SSF103647">
    <property type="entry name" value="TSP type-3 repeat"/>
    <property type="match status" value="2"/>
</dbReference>
<dbReference type="PROSITE" id="PS51123">
    <property type="entry name" value="OMPA_2"/>
    <property type="match status" value="1"/>
</dbReference>
<evidence type="ECO:0000256" key="4">
    <source>
        <dbReference type="ARBA" id="ARBA00023237"/>
    </source>
</evidence>
<evidence type="ECO:0000256" key="3">
    <source>
        <dbReference type="ARBA" id="ARBA00023136"/>
    </source>
</evidence>
<protein>
    <submittedName>
        <fullName evidence="8">OmpA-like domain-containing protein</fullName>
    </submittedName>
</protein>
<feature type="domain" description="OmpA-like" evidence="7">
    <location>
        <begin position="543"/>
        <end position="661"/>
    </location>
</feature>
<dbReference type="GO" id="GO:0007155">
    <property type="term" value="P:cell adhesion"/>
    <property type="evidence" value="ECO:0007669"/>
    <property type="project" value="InterPro"/>
</dbReference>
<proteinExistence type="predicted"/>
<name>A0A0K1ET56_CHOCO</name>
<evidence type="ECO:0000256" key="5">
    <source>
        <dbReference type="PROSITE-ProRule" id="PRU00473"/>
    </source>
</evidence>
<dbReference type="PATRIC" id="fig|52.7.peg.9040"/>
<dbReference type="Proteomes" id="UP000067626">
    <property type="component" value="Chromosome"/>
</dbReference>
<dbReference type="InterPro" id="IPR036737">
    <property type="entry name" value="OmpA-like_sf"/>
</dbReference>
<dbReference type="GO" id="GO:0009279">
    <property type="term" value="C:cell outer membrane"/>
    <property type="evidence" value="ECO:0007669"/>
    <property type="project" value="UniProtKB-SubCell"/>
</dbReference>
<dbReference type="InterPro" id="IPR006665">
    <property type="entry name" value="OmpA-like"/>
</dbReference>
<dbReference type="SUPFAM" id="SSF103088">
    <property type="entry name" value="OmpA-like"/>
    <property type="match status" value="1"/>
</dbReference>
<dbReference type="CDD" id="cd07185">
    <property type="entry name" value="OmpA_C-like"/>
    <property type="match status" value="1"/>
</dbReference>
<dbReference type="PANTHER" id="PTHR30329">
    <property type="entry name" value="STATOR ELEMENT OF FLAGELLAR MOTOR COMPLEX"/>
    <property type="match status" value="1"/>
</dbReference>
<dbReference type="RefSeq" id="WP_050435381.1">
    <property type="nucleotide sequence ID" value="NZ_CP012159.1"/>
</dbReference>
<evidence type="ECO:0000256" key="6">
    <source>
        <dbReference type="SAM" id="MobiDB-lite"/>
    </source>
</evidence>
<organism evidence="8 9">
    <name type="scientific">Chondromyces crocatus</name>
    <dbReference type="NCBI Taxonomy" id="52"/>
    <lineage>
        <taxon>Bacteria</taxon>
        <taxon>Pseudomonadati</taxon>
        <taxon>Myxococcota</taxon>
        <taxon>Polyangia</taxon>
        <taxon>Polyangiales</taxon>
        <taxon>Polyangiaceae</taxon>
        <taxon>Chondromyces</taxon>
    </lineage>
</organism>
<evidence type="ECO:0000313" key="9">
    <source>
        <dbReference type="Proteomes" id="UP000067626"/>
    </source>
</evidence>
<evidence type="ECO:0000256" key="2">
    <source>
        <dbReference type="ARBA" id="ARBA00022729"/>
    </source>
</evidence>
<dbReference type="OrthoDB" id="5484889at2"/>
<feature type="compositionally biased region" description="Basic and acidic residues" evidence="6">
    <location>
        <begin position="413"/>
        <end position="423"/>
    </location>
</feature>
<keyword evidence="4" id="KW-0998">Cell outer membrane</keyword>
<dbReference type="InterPro" id="IPR006664">
    <property type="entry name" value="OMP_bac"/>
</dbReference>